<keyword evidence="4 8" id="KW-1133">Transmembrane helix</keyword>
<comment type="caution">
    <text evidence="12">The sequence shown here is derived from an EMBL/GenBank/DDBJ whole genome shotgun (WGS) entry which is preliminary data.</text>
</comment>
<evidence type="ECO:0000256" key="3">
    <source>
        <dbReference type="ARBA" id="ARBA00022737"/>
    </source>
</evidence>
<dbReference type="SUPFAM" id="SSF54631">
    <property type="entry name" value="CBS-domain pair"/>
    <property type="match status" value="1"/>
</dbReference>
<dbReference type="PANTHER" id="PTHR22777">
    <property type="entry name" value="HEMOLYSIN-RELATED"/>
    <property type="match status" value="1"/>
</dbReference>
<dbReference type="EMBL" id="JBHSJJ010000006">
    <property type="protein sequence ID" value="MFC4872631.1"/>
    <property type="molecule type" value="Genomic_DNA"/>
</dbReference>
<dbReference type="PANTHER" id="PTHR22777:SF4">
    <property type="entry name" value="UPF0053 PROTEIN SLL1254"/>
    <property type="match status" value="1"/>
</dbReference>
<keyword evidence="5 7" id="KW-0129">CBS domain</keyword>
<keyword evidence="13" id="KW-1185">Reference proteome</keyword>
<dbReference type="InterPro" id="IPR000644">
    <property type="entry name" value="CBS_dom"/>
</dbReference>
<dbReference type="Pfam" id="PF01595">
    <property type="entry name" value="CNNM"/>
    <property type="match status" value="1"/>
</dbReference>
<dbReference type="Pfam" id="PF00571">
    <property type="entry name" value="CBS"/>
    <property type="match status" value="1"/>
</dbReference>
<feature type="domain" description="CNNM transmembrane" evidence="11">
    <location>
        <begin position="1"/>
        <end position="182"/>
    </location>
</feature>
<comment type="subcellular location">
    <subcellularLocation>
        <location evidence="1">Membrane</location>
        <topology evidence="1">Multi-pass membrane protein</topology>
    </subcellularLocation>
</comment>
<feature type="domain" description="CBS" evidence="10">
    <location>
        <begin position="264"/>
        <end position="321"/>
    </location>
</feature>
<evidence type="ECO:0000256" key="1">
    <source>
        <dbReference type="ARBA" id="ARBA00004141"/>
    </source>
</evidence>
<keyword evidence="3" id="KW-0677">Repeat</keyword>
<evidence type="ECO:0000256" key="2">
    <source>
        <dbReference type="ARBA" id="ARBA00022692"/>
    </source>
</evidence>
<evidence type="ECO:0000256" key="8">
    <source>
        <dbReference type="PROSITE-ProRule" id="PRU01193"/>
    </source>
</evidence>
<keyword evidence="6 8" id="KW-0472">Membrane</keyword>
<sequence length="325" mass="36689">MTIFLISSLVAIIVSFLCSLTEAALLSMNSVKIETDKQKGLQYAIVLDKLKSNINRPIAAILILNTVAHTGGATIAGSAFDEIYGDEWIWVFSVVFTIVILFGTEILPKVIGVSNSDILSKYIAGPLKITIKALYPLIYLTDLFNRLILKKKDKTAKYSLEDIQTIAKVAQVENIIDKDQEEIIVKTSTLKGRKIEEIMLPISEVIYFPETIGISDFFDFAEKHLHTRYPISKTDSTQEIFGYLNFKEIALQRDNLTTDSLQKFIRPILFVKNNQSIIQVLKNLNTKRYHLAIVVDENGEFKGMVTLEDIVEEIVGEITDEFDNE</sequence>
<dbReference type="PROSITE" id="PS51846">
    <property type="entry name" value="CNNM"/>
    <property type="match status" value="1"/>
</dbReference>
<evidence type="ECO:0000256" key="9">
    <source>
        <dbReference type="SAM" id="Phobius"/>
    </source>
</evidence>
<dbReference type="Proteomes" id="UP001595818">
    <property type="component" value="Unassembled WGS sequence"/>
</dbReference>
<evidence type="ECO:0000256" key="7">
    <source>
        <dbReference type="PROSITE-ProRule" id="PRU00703"/>
    </source>
</evidence>
<dbReference type="InterPro" id="IPR046342">
    <property type="entry name" value="CBS_dom_sf"/>
</dbReference>
<evidence type="ECO:0000313" key="12">
    <source>
        <dbReference type="EMBL" id="MFC4872631.1"/>
    </source>
</evidence>
<evidence type="ECO:0000256" key="4">
    <source>
        <dbReference type="ARBA" id="ARBA00022989"/>
    </source>
</evidence>
<dbReference type="PROSITE" id="PS51371">
    <property type="entry name" value="CBS"/>
    <property type="match status" value="1"/>
</dbReference>
<evidence type="ECO:0000259" key="10">
    <source>
        <dbReference type="PROSITE" id="PS51371"/>
    </source>
</evidence>
<accession>A0ABV9T297</accession>
<proteinExistence type="predicted"/>
<protein>
    <submittedName>
        <fullName evidence="12">CNNM domain-containing protein</fullName>
    </submittedName>
</protein>
<gene>
    <name evidence="12" type="ORF">ACFPFU_13120</name>
</gene>
<dbReference type="Gene3D" id="3.10.580.10">
    <property type="entry name" value="CBS-domain"/>
    <property type="match status" value="1"/>
</dbReference>
<evidence type="ECO:0000259" key="11">
    <source>
        <dbReference type="PROSITE" id="PS51846"/>
    </source>
</evidence>
<dbReference type="CDD" id="cd04590">
    <property type="entry name" value="CBS_pair_CorC_HlyC_assoc"/>
    <property type="match status" value="1"/>
</dbReference>
<reference evidence="13" key="1">
    <citation type="journal article" date="2019" name="Int. J. Syst. Evol. Microbiol.">
        <title>The Global Catalogue of Microorganisms (GCM) 10K type strain sequencing project: providing services to taxonomists for standard genome sequencing and annotation.</title>
        <authorList>
            <consortium name="The Broad Institute Genomics Platform"/>
            <consortium name="The Broad Institute Genome Sequencing Center for Infectious Disease"/>
            <person name="Wu L."/>
            <person name="Ma J."/>
        </authorList>
    </citation>
    <scope>NUCLEOTIDE SEQUENCE [LARGE SCALE GENOMIC DNA]</scope>
    <source>
        <strain evidence="13">CGMCC 4.7466</strain>
    </source>
</reference>
<name>A0ABV9T297_9BACT</name>
<evidence type="ECO:0000313" key="13">
    <source>
        <dbReference type="Proteomes" id="UP001595818"/>
    </source>
</evidence>
<dbReference type="InterPro" id="IPR044751">
    <property type="entry name" value="Ion_transp-like_CBS"/>
</dbReference>
<evidence type="ECO:0000256" key="6">
    <source>
        <dbReference type="ARBA" id="ARBA00023136"/>
    </source>
</evidence>
<keyword evidence="2 8" id="KW-0812">Transmembrane</keyword>
<dbReference type="RefSeq" id="WP_377065193.1">
    <property type="nucleotide sequence ID" value="NZ_JBHSJJ010000006.1"/>
</dbReference>
<feature type="transmembrane region" description="Helical" evidence="9">
    <location>
        <begin position="88"/>
        <end position="107"/>
    </location>
</feature>
<dbReference type="InterPro" id="IPR002550">
    <property type="entry name" value="CNNM"/>
</dbReference>
<evidence type="ECO:0000256" key="5">
    <source>
        <dbReference type="ARBA" id="ARBA00023122"/>
    </source>
</evidence>
<organism evidence="12 13">
    <name type="scientific">Negadavirga shengliensis</name>
    <dbReference type="NCBI Taxonomy" id="1389218"/>
    <lineage>
        <taxon>Bacteria</taxon>
        <taxon>Pseudomonadati</taxon>
        <taxon>Bacteroidota</taxon>
        <taxon>Cytophagia</taxon>
        <taxon>Cytophagales</taxon>
        <taxon>Cyclobacteriaceae</taxon>
        <taxon>Negadavirga</taxon>
    </lineage>
</organism>